<keyword evidence="3" id="KW-1185">Reference proteome</keyword>
<gene>
    <name evidence="2" type="ORF">HCR76_13690</name>
</gene>
<keyword evidence="1" id="KW-0812">Transmembrane</keyword>
<keyword evidence="1" id="KW-0472">Membrane</keyword>
<reference evidence="2 3" key="1">
    <citation type="submission" date="2020-12" db="EMBL/GenBank/DDBJ databases">
        <title>Microbacterium sp. HY060.</title>
        <authorList>
            <person name="Zhou J."/>
        </authorList>
    </citation>
    <scope>NUCLEOTIDE SEQUENCE [LARGE SCALE GENOMIC DNA]</scope>
    <source>
        <strain evidence="2 3">HY60</strain>
    </source>
</reference>
<keyword evidence="1" id="KW-1133">Transmembrane helix</keyword>
<protein>
    <submittedName>
        <fullName evidence="2">Phage holin family protein</fullName>
    </submittedName>
</protein>
<proteinExistence type="predicted"/>
<dbReference type="PANTHER" id="PTHR37309">
    <property type="entry name" value="SLR0284 PROTEIN"/>
    <property type="match status" value="1"/>
</dbReference>
<dbReference type="RefSeq" id="WP_166991552.1">
    <property type="nucleotide sequence ID" value="NZ_CP061169.1"/>
</dbReference>
<evidence type="ECO:0000256" key="1">
    <source>
        <dbReference type="SAM" id="Phobius"/>
    </source>
</evidence>
<evidence type="ECO:0000313" key="2">
    <source>
        <dbReference type="EMBL" id="QPZ37851.1"/>
    </source>
</evidence>
<dbReference type="EMBL" id="CP061169">
    <property type="protein sequence ID" value="QPZ37851.1"/>
    <property type="molecule type" value="Genomic_DNA"/>
</dbReference>
<evidence type="ECO:0000313" key="3">
    <source>
        <dbReference type="Proteomes" id="UP000662814"/>
    </source>
</evidence>
<feature type="transmembrane region" description="Helical" evidence="1">
    <location>
        <begin position="33"/>
        <end position="54"/>
    </location>
</feature>
<organism evidence="2 3">
    <name type="scientific">Paramicrobacterium chengjingii</name>
    <dbReference type="NCBI Taxonomy" id="2769067"/>
    <lineage>
        <taxon>Bacteria</taxon>
        <taxon>Bacillati</taxon>
        <taxon>Actinomycetota</taxon>
        <taxon>Actinomycetes</taxon>
        <taxon>Micrococcales</taxon>
        <taxon>Microbacteriaceae</taxon>
        <taxon>Paramicrobacterium</taxon>
    </lineage>
</organism>
<dbReference type="Proteomes" id="UP000662814">
    <property type="component" value="Chromosome"/>
</dbReference>
<dbReference type="InterPro" id="IPR007165">
    <property type="entry name" value="Phage_holin_4_2"/>
</dbReference>
<feature type="transmembrane region" description="Helical" evidence="1">
    <location>
        <begin position="100"/>
        <end position="122"/>
    </location>
</feature>
<feature type="transmembrane region" description="Helical" evidence="1">
    <location>
        <begin position="66"/>
        <end position="88"/>
    </location>
</feature>
<feature type="transmembrane region" description="Helical" evidence="1">
    <location>
        <begin position="7"/>
        <end position="27"/>
    </location>
</feature>
<sequence>MRFLLQVIVNGVAIWLTTLIVGGITMTSFGAEWWQIGLSYAVVGLIFAIVNGIIRPIIKVVALPIYILTLGLISFIVNGLLLLLTAWLSSLFGFGLQVEGFWWGVLGALVIGIINWFIGLFVRPKRSQS</sequence>
<dbReference type="Pfam" id="PF04020">
    <property type="entry name" value="Phage_holin_4_2"/>
    <property type="match status" value="1"/>
</dbReference>
<name>A0ABX6YGF5_9MICO</name>
<accession>A0ABX6YGF5</accession>
<dbReference type="PANTHER" id="PTHR37309:SF1">
    <property type="entry name" value="SLR0284 PROTEIN"/>
    <property type="match status" value="1"/>
</dbReference>